<sequence length="440" mass="49635">MVPVALFWFRRDLRLHDNAGLCAALRSGLPIVPVFIFDPKILSSLDADDRRVSFIYSALEALQEQLVAAGTTLQVLHDEPLKAFATLCGRYHVAAVYTNEDYEPYARQRDAAVAAELGRQGIAFLSFQDQVLQAPGAVQKEGGGYYQVYTPFYRRWQALLTDACLKPHPSEQLAGAFHREPVGTWPSLAQLGFRKNPVHAVSPCLPAETLLRSYHDTRNLPAIAGTTRLGVHLRFGTVSIRALARQALDTSETFLKELAWREFFMQLLAQEPRLVSESFRKEYDAIDWRQDEEAFGRWCAGTTGYPLVDAGMRELQATGFMHNRVRMVTASFLVKHLLIDWRRGEAHFARLLLDFDLSSNNGNWQWVAGCGCDAAPYFRVFNPQLQAARFDPDGAYVRQWVPEWGTSAYPNPIVDHKKAVARCVAVYKKALAREQLALFP</sequence>
<comment type="similarity">
    <text evidence="6">Belongs to the DNA photolyase family.</text>
</comment>
<dbReference type="InterPro" id="IPR018394">
    <property type="entry name" value="DNA_photolyase_1_CS_C"/>
</dbReference>
<feature type="domain" description="Photolyase/cryptochrome alpha/beta" evidence="7">
    <location>
        <begin position="3"/>
        <end position="132"/>
    </location>
</feature>
<dbReference type="InterPro" id="IPR036155">
    <property type="entry name" value="Crypto/Photolyase_N_sf"/>
</dbReference>
<comment type="caution">
    <text evidence="8">The sequence shown here is derived from an EMBL/GenBank/DDBJ whole genome shotgun (WGS) entry which is preliminary data.</text>
</comment>
<evidence type="ECO:0000256" key="1">
    <source>
        <dbReference type="ARBA" id="ARBA00001932"/>
    </source>
</evidence>
<evidence type="ECO:0000256" key="5">
    <source>
        <dbReference type="ARBA" id="ARBA00022991"/>
    </source>
</evidence>
<dbReference type="EMBL" id="BAABGY010000008">
    <property type="protein sequence ID" value="GAA4333862.1"/>
    <property type="molecule type" value="Genomic_DNA"/>
</dbReference>
<keyword evidence="3 6" id="KW-0285">Flavoprotein</keyword>
<evidence type="ECO:0000256" key="2">
    <source>
        <dbReference type="ARBA" id="ARBA00001974"/>
    </source>
</evidence>
<dbReference type="PROSITE" id="PS00691">
    <property type="entry name" value="DNA_PHOTOLYASES_1_2"/>
    <property type="match status" value="1"/>
</dbReference>
<dbReference type="Proteomes" id="UP001501725">
    <property type="component" value="Unassembled WGS sequence"/>
</dbReference>
<dbReference type="InterPro" id="IPR036134">
    <property type="entry name" value="Crypto/Photolyase_FAD-like_sf"/>
</dbReference>
<dbReference type="PROSITE" id="PS51645">
    <property type="entry name" value="PHR_CRY_ALPHA_BETA"/>
    <property type="match status" value="1"/>
</dbReference>
<comment type="cofactor">
    <cofactor evidence="2">
        <name>FAD</name>
        <dbReference type="ChEBI" id="CHEBI:57692"/>
    </cofactor>
</comment>
<dbReference type="InterPro" id="IPR005101">
    <property type="entry name" value="Cryptochr/Photolyase_FAD-bd"/>
</dbReference>
<protein>
    <submittedName>
        <fullName evidence="8">Deoxyribodipyrimidine photo-lyase</fullName>
    </submittedName>
</protein>
<reference evidence="9" key="1">
    <citation type="journal article" date="2019" name="Int. J. Syst. Evol. Microbiol.">
        <title>The Global Catalogue of Microorganisms (GCM) 10K type strain sequencing project: providing services to taxonomists for standard genome sequencing and annotation.</title>
        <authorList>
            <consortium name="The Broad Institute Genomics Platform"/>
            <consortium name="The Broad Institute Genome Sequencing Center for Infectious Disease"/>
            <person name="Wu L."/>
            <person name="Ma J."/>
        </authorList>
    </citation>
    <scope>NUCLEOTIDE SEQUENCE [LARGE SCALE GENOMIC DNA]</scope>
    <source>
        <strain evidence="9">JCM 17919</strain>
    </source>
</reference>
<dbReference type="InterPro" id="IPR014729">
    <property type="entry name" value="Rossmann-like_a/b/a_fold"/>
</dbReference>
<dbReference type="Gene3D" id="3.40.50.620">
    <property type="entry name" value="HUPs"/>
    <property type="match status" value="1"/>
</dbReference>
<dbReference type="InterPro" id="IPR006050">
    <property type="entry name" value="DNA_photolyase_N"/>
</dbReference>
<accession>A0ABP8H3M1</accession>
<evidence type="ECO:0000313" key="9">
    <source>
        <dbReference type="Proteomes" id="UP001501725"/>
    </source>
</evidence>
<dbReference type="Gene3D" id="1.25.40.80">
    <property type="match status" value="1"/>
</dbReference>
<dbReference type="InterPro" id="IPR002081">
    <property type="entry name" value="Cryptochrome/DNA_photolyase_1"/>
</dbReference>
<name>A0ABP8H3M1_9BACT</name>
<dbReference type="Pfam" id="PF03441">
    <property type="entry name" value="FAD_binding_7"/>
    <property type="match status" value="1"/>
</dbReference>
<dbReference type="Pfam" id="PF00875">
    <property type="entry name" value="DNA_photolyase"/>
    <property type="match status" value="1"/>
</dbReference>
<dbReference type="PANTHER" id="PTHR11455:SF9">
    <property type="entry name" value="CRYPTOCHROME CIRCADIAN CLOCK 5 ISOFORM X1"/>
    <property type="match status" value="1"/>
</dbReference>
<comment type="cofactor">
    <cofactor evidence="1">
        <name>(6R)-5,10-methylene-5,6,7,8-tetrahydrofolate</name>
        <dbReference type="ChEBI" id="CHEBI:15636"/>
    </cofactor>
</comment>
<evidence type="ECO:0000259" key="7">
    <source>
        <dbReference type="PROSITE" id="PS51645"/>
    </source>
</evidence>
<keyword evidence="5 6" id="KW-0157">Chromophore</keyword>
<evidence type="ECO:0000256" key="6">
    <source>
        <dbReference type="RuleBase" id="RU004182"/>
    </source>
</evidence>
<dbReference type="SUPFAM" id="SSF52425">
    <property type="entry name" value="Cryptochrome/photolyase, N-terminal domain"/>
    <property type="match status" value="1"/>
</dbReference>
<dbReference type="PROSITE" id="PS00394">
    <property type="entry name" value="DNA_PHOTOLYASES_1_1"/>
    <property type="match status" value="1"/>
</dbReference>
<gene>
    <name evidence="8" type="ORF">GCM10023184_27350</name>
</gene>
<keyword evidence="9" id="KW-1185">Reference proteome</keyword>
<dbReference type="PANTHER" id="PTHR11455">
    <property type="entry name" value="CRYPTOCHROME"/>
    <property type="match status" value="1"/>
</dbReference>
<keyword evidence="4 6" id="KW-0274">FAD</keyword>
<dbReference type="PRINTS" id="PR00147">
    <property type="entry name" value="DNAPHOTLYASE"/>
</dbReference>
<organism evidence="8 9">
    <name type="scientific">Flaviaesturariibacter amylovorans</name>
    <dbReference type="NCBI Taxonomy" id="1084520"/>
    <lineage>
        <taxon>Bacteria</taxon>
        <taxon>Pseudomonadati</taxon>
        <taxon>Bacteroidota</taxon>
        <taxon>Chitinophagia</taxon>
        <taxon>Chitinophagales</taxon>
        <taxon>Chitinophagaceae</taxon>
        <taxon>Flaviaestuariibacter</taxon>
    </lineage>
</organism>
<proteinExistence type="inferred from homology"/>
<dbReference type="RefSeq" id="WP_345256320.1">
    <property type="nucleotide sequence ID" value="NZ_BAABGY010000008.1"/>
</dbReference>
<evidence type="ECO:0000313" key="8">
    <source>
        <dbReference type="EMBL" id="GAA4333862.1"/>
    </source>
</evidence>
<evidence type="ECO:0000256" key="4">
    <source>
        <dbReference type="ARBA" id="ARBA00022827"/>
    </source>
</evidence>
<dbReference type="Gene3D" id="1.10.579.10">
    <property type="entry name" value="DNA Cyclobutane Dipyrimidine Photolyase, subunit A, domain 3"/>
    <property type="match status" value="1"/>
</dbReference>
<evidence type="ECO:0000256" key="3">
    <source>
        <dbReference type="ARBA" id="ARBA00022630"/>
    </source>
</evidence>
<dbReference type="SUPFAM" id="SSF48173">
    <property type="entry name" value="Cryptochrome/photolyase FAD-binding domain"/>
    <property type="match status" value="1"/>
</dbReference>